<dbReference type="Gene3D" id="2.60.40.10">
    <property type="entry name" value="Immunoglobulins"/>
    <property type="match status" value="1"/>
</dbReference>
<dbReference type="EMBL" id="UYWY01021067">
    <property type="protein sequence ID" value="VDM43304.1"/>
    <property type="molecule type" value="Genomic_DNA"/>
</dbReference>
<proteinExistence type="predicted"/>
<dbReference type="PROSITE" id="PS50835">
    <property type="entry name" value="IG_LIKE"/>
    <property type="match status" value="1"/>
</dbReference>
<dbReference type="Proteomes" id="UP000050794">
    <property type="component" value="Unassembled WGS sequence"/>
</dbReference>
<evidence type="ECO:0000313" key="4">
    <source>
        <dbReference type="WBParaSite" id="TCNE_0001198301-mRNA-1"/>
    </source>
</evidence>
<dbReference type="SUPFAM" id="SSF48726">
    <property type="entry name" value="Immunoglobulin"/>
    <property type="match status" value="1"/>
</dbReference>
<gene>
    <name evidence="2" type="ORF">TCNE_LOCUS11983</name>
</gene>
<evidence type="ECO:0000313" key="2">
    <source>
        <dbReference type="EMBL" id="VDM43304.1"/>
    </source>
</evidence>
<protein>
    <submittedName>
        <fullName evidence="4">Ig-like domain-containing protein</fullName>
    </submittedName>
</protein>
<organism evidence="3 4">
    <name type="scientific">Toxocara canis</name>
    <name type="common">Canine roundworm</name>
    <dbReference type="NCBI Taxonomy" id="6265"/>
    <lineage>
        <taxon>Eukaryota</taxon>
        <taxon>Metazoa</taxon>
        <taxon>Ecdysozoa</taxon>
        <taxon>Nematoda</taxon>
        <taxon>Chromadorea</taxon>
        <taxon>Rhabditida</taxon>
        <taxon>Spirurina</taxon>
        <taxon>Ascaridomorpha</taxon>
        <taxon>Ascaridoidea</taxon>
        <taxon>Toxocaridae</taxon>
        <taxon>Toxocara</taxon>
    </lineage>
</organism>
<reference evidence="2 3" key="2">
    <citation type="submission" date="2018-11" db="EMBL/GenBank/DDBJ databases">
        <authorList>
            <consortium name="Pathogen Informatics"/>
        </authorList>
    </citation>
    <scope>NUCLEOTIDE SEQUENCE [LARGE SCALE GENOMIC DNA]</scope>
</reference>
<keyword evidence="3" id="KW-1185">Reference proteome</keyword>
<dbReference type="InterPro" id="IPR013783">
    <property type="entry name" value="Ig-like_fold"/>
</dbReference>
<accession>A0A183UU13</accession>
<feature type="domain" description="Ig-like" evidence="1">
    <location>
        <begin position="5"/>
        <end position="96"/>
    </location>
</feature>
<reference evidence="4" key="1">
    <citation type="submission" date="2016-06" db="UniProtKB">
        <authorList>
            <consortium name="WormBaseParasite"/>
        </authorList>
    </citation>
    <scope>IDENTIFICATION</scope>
</reference>
<evidence type="ECO:0000259" key="1">
    <source>
        <dbReference type="PROSITE" id="PS50835"/>
    </source>
</evidence>
<dbReference type="InterPro" id="IPR036179">
    <property type="entry name" value="Ig-like_dom_sf"/>
</dbReference>
<evidence type="ECO:0000313" key="3">
    <source>
        <dbReference type="Proteomes" id="UP000050794"/>
    </source>
</evidence>
<dbReference type="InterPro" id="IPR007110">
    <property type="entry name" value="Ig-like_dom"/>
</dbReference>
<dbReference type="AlphaFoldDB" id="A0A183UU13"/>
<name>A0A183UU13_TOXCA</name>
<sequence length="236" mass="26553">MQEAPLSGDANDERAKIVELDNGESLSIECTADDSYSPSSFMFLHNERRDNFKQTEVEIDERRTLIKIANFVANIHEGEYLCAASSSTGPVERTIVVKKRNRLNDLHYAMRCKENRCRNGGQCFVPLSGDRTPFCLRNRRETENKLEDLVRSYVNDKEHQKVGAGTNLIGSGYIDELSKPECTAALNFSSYAPPHGSLRRNLGFCGAIRWDTEVAVNNARPSGIRSYPCIQDKRAD</sequence>
<dbReference type="WBParaSite" id="TCNE_0001198301-mRNA-1">
    <property type="protein sequence ID" value="TCNE_0001198301-mRNA-1"/>
    <property type="gene ID" value="TCNE_0001198301"/>
</dbReference>